<keyword evidence="7 14" id="KW-0812">Transmembrane</keyword>
<dbReference type="PROSITE" id="PS50109">
    <property type="entry name" value="HIS_KIN"/>
    <property type="match status" value="1"/>
</dbReference>
<organism evidence="16 17">
    <name type="scientific">Candidatus Mediterraneibacter faecavium</name>
    <dbReference type="NCBI Taxonomy" id="2838668"/>
    <lineage>
        <taxon>Bacteria</taxon>
        <taxon>Bacillati</taxon>
        <taxon>Bacillota</taxon>
        <taxon>Clostridia</taxon>
        <taxon>Lachnospirales</taxon>
        <taxon>Lachnospiraceae</taxon>
        <taxon>Mediterraneibacter</taxon>
    </lineage>
</organism>
<name>A0A9D2Q8Y0_9FIRM</name>
<dbReference type="AlphaFoldDB" id="A0A9D2Q8Y0"/>
<evidence type="ECO:0000256" key="9">
    <source>
        <dbReference type="ARBA" id="ARBA00022777"/>
    </source>
</evidence>
<evidence type="ECO:0000256" key="14">
    <source>
        <dbReference type="SAM" id="Phobius"/>
    </source>
</evidence>
<evidence type="ECO:0000256" key="7">
    <source>
        <dbReference type="ARBA" id="ARBA00022692"/>
    </source>
</evidence>
<accession>A0A9D2Q8Y0</accession>
<evidence type="ECO:0000256" key="3">
    <source>
        <dbReference type="ARBA" id="ARBA00012438"/>
    </source>
</evidence>
<evidence type="ECO:0000256" key="8">
    <source>
        <dbReference type="ARBA" id="ARBA00022741"/>
    </source>
</evidence>
<dbReference type="SUPFAM" id="SSF55874">
    <property type="entry name" value="ATPase domain of HSP90 chaperone/DNA topoisomerase II/histidine kinase"/>
    <property type="match status" value="1"/>
</dbReference>
<dbReference type="GO" id="GO:0000155">
    <property type="term" value="F:phosphorelay sensor kinase activity"/>
    <property type="evidence" value="ECO:0007669"/>
    <property type="project" value="InterPro"/>
</dbReference>
<sequence length="300" mass="34558">MIIWTSAATAAAVILLIILILYRRQVRKTGRQLAFLKEQRTNLRLTSDLPLKEINELIDGINEVLDQSRKIRESAQQNETQLKETITNLSHDIRTPLTSLDGYFQLLQQSDSEEERRKYAGIIRSRIASLKEMLEELFTYTRLQDADYELETEHIDFGKCVCDTVFSFYDEFQGRGIEPEVDFSSERLFVRGNVEAVHRAVQNLIRNALVHGHTGISLELYRDRGKAVFRCSNDVEHPEEIDIKQVFSRFYKADSARTHTSTGLGLSIAKGLVERMGGEIRARLEGERFTVEIIFDEDIR</sequence>
<evidence type="ECO:0000256" key="2">
    <source>
        <dbReference type="ARBA" id="ARBA00004651"/>
    </source>
</evidence>
<comment type="catalytic activity">
    <reaction evidence="1">
        <text>ATP + protein L-histidine = ADP + protein N-phospho-L-histidine.</text>
        <dbReference type="EC" id="2.7.13.3"/>
    </reaction>
</comment>
<evidence type="ECO:0000259" key="15">
    <source>
        <dbReference type="PROSITE" id="PS50109"/>
    </source>
</evidence>
<dbReference type="SMART" id="SM00387">
    <property type="entry name" value="HATPase_c"/>
    <property type="match status" value="1"/>
</dbReference>
<dbReference type="InterPro" id="IPR005467">
    <property type="entry name" value="His_kinase_dom"/>
</dbReference>
<keyword evidence="8" id="KW-0547">Nucleotide-binding</keyword>
<evidence type="ECO:0000256" key="13">
    <source>
        <dbReference type="ARBA" id="ARBA00023136"/>
    </source>
</evidence>
<dbReference type="CDD" id="cd00082">
    <property type="entry name" value="HisKA"/>
    <property type="match status" value="1"/>
</dbReference>
<dbReference type="PRINTS" id="PR01780">
    <property type="entry name" value="LANTIREGPROT"/>
</dbReference>
<dbReference type="GO" id="GO:0005886">
    <property type="term" value="C:plasma membrane"/>
    <property type="evidence" value="ECO:0007669"/>
    <property type="project" value="UniProtKB-SubCell"/>
</dbReference>
<comment type="subcellular location">
    <subcellularLocation>
        <location evidence="2">Cell membrane</location>
        <topology evidence="2">Multi-pass membrane protein</topology>
    </subcellularLocation>
</comment>
<keyword evidence="5" id="KW-0597">Phosphoprotein</keyword>
<protein>
    <recommendedName>
        <fullName evidence="3">histidine kinase</fullName>
        <ecNumber evidence="3">2.7.13.3</ecNumber>
    </recommendedName>
</protein>
<dbReference type="Gene3D" id="1.10.287.130">
    <property type="match status" value="1"/>
</dbReference>
<dbReference type="InterPro" id="IPR008358">
    <property type="entry name" value="Sig_transdc_His_kin/Pase_MprB"/>
</dbReference>
<evidence type="ECO:0000256" key="6">
    <source>
        <dbReference type="ARBA" id="ARBA00022679"/>
    </source>
</evidence>
<dbReference type="Gene3D" id="3.30.565.10">
    <property type="entry name" value="Histidine kinase-like ATPase, C-terminal domain"/>
    <property type="match status" value="1"/>
</dbReference>
<evidence type="ECO:0000256" key="11">
    <source>
        <dbReference type="ARBA" id="ARBA00022989"/>
    </source>
</evidence>
<dbReference type="SUPFAM" id="SSF47384">
    <property type="entry name" value="Homodimeric domain of signal transducing histidine kinase"/>
    <property type="match status" value="1"/>
</dbReference>
<keyword evidence="11 14" id="KW-1133">Transmembrane helix</keyword>
<keyword evidence="6" id="KW-0808">Transferase</keyword>
<keyword evidence="12" id="KW-0902">Two-component regulatory system</keyword>
<evidence type="ECO:0000256" key="12">
    <source>
        <dbReference type="ARBA" id="ARBA00023012"/>
    </source>
</evidence>
<keyword evidence="4" id="KW-1003">Cell membrane</keyword>
<proteinExistence type="predicted"/>
<dbReference type="Pfam" id="PF00512">
    <property type="entry name" value="HisKA"/>
    <property type="match status" value="1"/>
</dbReference>
<dbReference type="SMART" id="SM00388">
    <property type="entry name" value="HisKA"/>
    <property type="match status" value="1"/>
</dbReference>
<feature type="transmembrane region" description="Helical" evidence="14">
    <location>
        <begin position="6"/>
        <end position="22"/>
    </location>
</feature>
<reference evidence="16" key="1">
    <citation type="journal article" date="2021" name="PeerJ">
        <title>Extensive microbial diversity within the chicken gut microbiome revealed by metagenomics and culture.</title>
        <authorList>
            <person name="Gilroy R."/>
            <person name="Ravi A."/>
            <person name="Getino M."/>
            <person name="Pursley I."/>
            <person name="Horton D.L."/>
            <person name="Alikhan N.F."/>
            <person name="Baker D."/>
            <person name="Gharbi K."/>
            <person name="Hall N."/>
            <person name="Watson M."/>
            <person name="Adriaenssens E.M."/>
            <person name="Foster-Nyarko E."/>
            <person name="Jarju S."/>
            <person name="Secka A."/>
            <person name="Antonio M."/>
            <person name="Oren A."/>
            <person name="Chaudhuri R.R."/>
            <person name="La Ragione R."/>
            <person name="Hildebrand F."/>
            <person name="Pallen M.J."/>
        </authorList>
    </citation>
    <scope>NUCLEOTIDE SEQUENCE</scope>
    <source>
        <strain evidence="16">CHK196-7946</strain>
    </source>
</reference>
<evidence type="ECO:0000313" key="16">
    <source>
        <dbReference type="EMBL" id="HJC73595.1"/>
    </source>
</evidence>
<dbReference type="EC" id="2.7.13.3" evidence="3"/>
<evidence type="ECO:0000313" key="17">
    <source>
        <dbReference type="Proteomes" id="UP000823902"/>
    </source>
</evidence>
<dbReference type="EMBL" id="DWVY01000005">
    <property type="protein sequence ID" value="HJC73595.1"/>
    <property type="molecule type" value="Genomic_DNA"/>
</dbReference>
<dbReference type="CDD" id="cd00075">
    <property type="entry name" value="HATPase"/>
    <property type="match status" value="1"/>
</dbReference>
<keyword evidence="10" id="KW-0067">ATP-binding</keyword>
<keyword evidence="9 16" id="KW-0418">Kinase</keyword>
<gene>
    <name evidence="16" type="ORF">H9697_01395</name>
</gene>
<dbReference type="InterPro" id="IPR036097">
    <property type="entry name" value="HisK_dim/P_sf"/>
</dbReference>
<dbReference type="Pfam" id="PF02518">
    <property type="entry name" value="HATPase_c"/>
    <property type="match status" value="1"/>
</dbReference>
<feature type="domain" description="Histidine kinase" evidence="15">
    <location>
        <begin position="88"/>
        <end position="299"/>
    </location>
</feature>
<dbReference type="Proteomes" id="UP000823902">
    <property type="component" value="Unassembled WGS sequence"/>
</dbReference>
<dbReference type="InterPro" id="IPR036890">
    <property type="entry name" value="HATPase_C_sf"/>
</dbReference>
<dbReference type="InterPro" id="IPR003661">
    <property type="entry name" value="HisK_dim/P_dom"/>
</dbReference>
<dbReference type="InterPro" id="IPR050398">
    <property type="entry name" value="HssS/ArlS-like"/>
</dbReference>
<dbReference type="InterPro" id="IPR003594">
    <property type="entry name" value="HATPase_dom"/>
</dbReference>
<dbReference type="PANTHER" id="PTHR45528">
    <property type="entry name" value="SENSOR HISTIDINE KINASE CPXA"/>
    <property type="match status" value="1"/>
</dbReference>
<keyword evidence="13 14" id="KW-0472">Membrane</keyword>
<dbReference type="GO" id="GO:0005524">
    <property type="term" value="F:ATP binding"/>
    <property type="evidence" value="ECO:0007669"/>
    <property type="project" value="UniProtKB-KW"/>
</dbReference>
<dbReference type="PANTHER" id="PTHR45528:SF1">
    <property type="entry name" value="SENSOR HISTIDINE KINASE CPXA"/>
    <property type="match status" value="1"/>
</dbReference>
<evidence type="ECO:0000256" key="10">
    <source>
        <dbReference type="ARBA" id="ARBA00022840"/>
    </source>
</evidence>
<evidence type="ECO:0000256" key="4">
    <source>
        <dbReference type="ARBA" id="ARBA00022475"/>
    </source>
</evidence>
<evidence type="ECO:0000256" key="1">
    <source>
        <dbReference type="ARBA" id="ARBA00000085"/>
    </source>
</evidence>
<reference evidence="16" key="2">
    <citation type="submission" date="2021-04" db="EMBL/GenBank/DDBJ databases">
        <authorList>
            <person name="Gilroy R."/>
        </authorList>
    </citation>
    <scope>NUCLEOTIDE SEQUENCE</scope>
    <source>
        <strain evidence="16">CHK196-7946</strain>
    </source>
</reference>
<evidence type="ECO:0000256" key="5">
    <source>
        <dbReference type="ARBA" id="ARBA00022553"/>
    </source>
</evidence>
<comment type="caution">
    <text evidence="16">The sequence shown here is derived from an EMBL/GenBank/DDBJ whole genome shotgun (WGS) entry which is preliminary data.</text>
</comment>